<comment type="caution">
    <text evidence="2">The sequence shown here is derived from an EMBL/GenBank/DDBJ whole genome shotgun (WGS) entry which is preliminary data.</text>
</comment>
<organism evidence="2 3">
    <name type="scientific">Lichtheimia corymbifera JMRC:FSU:9682</name>
    <dbReference type="NCBI Taxonomy" id="1263082"/>
    <lineage>
        <taxon>Eukaryota</taxon>
        <taxon>Fungi</taxon>
        <taxon>Fungi incertae sedis</taxon>
        <taxon>Mucoromycota</taxon>
        <taxon>Mucoromycotina</taxon>
        <taxon>Mucoromycetes</taxon>
        <taxon>Mucorales</taxon>
        <taxon>Lichtheimiaceae</taxon>
        <taxon>Lichtheimia</taxon>
    </lineage>
</organism>
<dbReference type="VEuPathDB" id="FungiDB:LCOR_08436.1"/>
<feature type="region of interest" description="Disordered" evidence="1">
    <location>
        <begin position="176"/>
        <end position="195"/>
    </location>
</feature>
<protein>
    <submittedName>
        <fullName evidence="2">Uncharacterized protein</fullName>
    </submittedName>
</protein>
<accession>A0A068S8C8</accession>
<name>A0A068S8C8_9FUNG</name>
<feature type="compositionally biased region" description="Pro residues" evidence="1">
    <location>
        <begin position="77"/>
        <end position="90"/>
    </location>
</feature>
<feature type="region of interest" description="Disordered" evidence="1">
    <location>
        <begin position="45"/>
        <end position="103"/>
    </location>
</feature>
<dbReference type="OrthoDB" id="59470at2759"/>
<dbReference type="EMBL" id="CBTN010000046">
    <property type="protein sequence ID" value="CDH57506.1"/>
    <property type="molecule type" value="Genomic_DNA"/>
</dbReference>
<feature type="compositionally biased region" description="Low complexity" evidence="1">
    <location>
        <begin position="180"/>
        <end position="189"/>
    </location>
</feature>
<feature type="compositionally biased region" description="Basic and acidic residues" evidence="1">
    <location>
        <begin position="91"/>
        <end position="101"/>
    </location>
</feature>
<sequence>MQYHKRVHSPSEYDLLTSEHARKKYITEQFAREMAAMSLSQQDQWQHYNHFTPAPQPQPQPPTTATSAINTTMDTTAPPPSSSSSPPPQEQPEKLLNKDDQDISLVKTKVNGTYLPLEQRPGDEKLRIPDFILHPNRIQNVRDFARYAPPVKWRLATPNEELDVNHPAEEIEEDLYNDISSNSNSNNNNDFMDVD</sequence>
<dbReference type="AlphaFoldDB" id="A0A068S8C8"/>
<reference evidence="2" key="1">
    <citation type="submission" date="2013-08" db="EMBL/GenBank/DDBJ databases">
        <title>Gene expansion shapes genome architecture in the human pathogen Lichtheimia corymbifera: an evolutionary genomics analysis in the ancient terrestrial Mucorales (Mucoromycotina).</title>
        <authorList>
            <person name="Schwartze V.U."/>
            <person name="Winter S."/>
            <person name="Shelest E."/>
            <person name="Marcet-Houben M."/>
            <person name="Horn F."/>
            <person name="Wehner S."/>
            <person name="Hoffmann K."/>
            <person name="Riege K."/>
            <person name="Sammeth M."/>
            <person name="Nowrousian M."/>
            <person name="Valiante V."/>
            <person name="Linde J."/>
            <person name="Jacobsen I.D."/>
            <person name="Marz M."/>
            <person name="Brakhage A.A."/>
            <person name="Gabaldon T."/>
            <person name="Bocker S."/>
            <person name="Voigt K."/>
        </authorList>
    </citation>
    <scope>NUCLEOTIDE SEQUENCE [LARGE SCALE GENOMIC DNA]</scope>
    <source>
        <strain evidence="2">FSU 9682</strain>
    </source>
</reference>
<keyword evidence="3" id="KW-1185">Reference proteome</keyword>
<evidence type="ECO:0000256" key="1">
    <source>
        <dbReference type="SAM" id="MobiDB-lite"/>
    </source>
</evidence>
<evidence type="ECO:0000313" key="2">
    <source>
        <dbReference type="EMBL" id="CDH57506.1"/>
    </source>
</evidence>
<gene>
    <name evidence="2" type="ORF">LCOR_08436.1</name>
</gene>
<proteinExistence type="predicted"/>
<evidence type="ECO:0000313" key="3">
    <source>
        <dbReference type="Proteomes" id="UP000027586"/>
    </source>
</evidence>
<dbReference type="Proteomes" id="UP000027586">
    <property type="component" value="Unassembled WGS sequence"/>
</dbReference>